<dbReference type="InterPro" id="IPR006143">
    <property type="entry name" value="RND_pump_MFP"/>
</dbReference>
<dbReference type="InterPro" id="IPR058792">
    <property type="entry name" value="Beta-barrel_RND_2"/>
</dbReference>
<dbReference type="Proteomes" id="UP000604161">
    <property type="component" value="Unassembled WGS sequence"/>
</dbReference>
<keyword evidence="2" id="KW-0472">Membrane</keyword>
<feature type="domain" description="CusB-like beta-barrel" evidence="4">
    <location>
        <begin position="220"/>
        <end position="289"/>
    </location>
</feature>
<dbReference type="Pfam" id="PF25954">
    <property type="entry name" value="Beta-barrel_RND_2"/>
    <property type="match status" value="1"/>
</dbReference>
<protein>
    <submittedName>
        <fullName evidence="5">Efflux RND transporter periplasmic adaptor subunit</fullName>
    </submittedName>
</protein>
<organism evidence="5 6">
    <name type="scientific">Marinomonas colpomeniae</name>
    <dbReference type="NCBI Taxonomy" id="2774408"/>
    <lineage>
        <taxon>Bacteria</taxon>
        <taxon>Pseudomonadati</taxon>
        <taxon>Pseudomonadota</taxon>
        <taxon>Gammaproteobacteria</taxon>
        <taxon>Oceanospirillales</taxon>
        <taxon>Oceanospirillaceae</taxon>
        <taxon>Marinomonas</taxon>
    </lineage>
</organism>
<keyword evidence="2" id="KW-1133">Transmembrane helix</keyword>
<dbReference type="Gene3D" id="2.40.30.170">
    <property type="match status" value="1"/>
</dbReference>
<sequence length="369" mass="39470">MELKSKVGPIIAIVVIIIAVAWMYLGGSGITVSPVATDQIETNPKVNDTSSPTTESAFIHSVQAATLTAQIIETHLPLSGKTLANETLLLTNSYQGRITKLATEKGQFVKKGSSILQIDTRTLKTQIEQARLLVKQRTLELDGIKKLVADNFSSKVSLAKAETELAAAKAAERTLLVDLENANLTAPFSGIVNTLDVQQGQVLANGASIGTLVSLNPIKISVNIPQNKVEKIKLGILGDIRLESGYEAEGVVSYISTTANESSRTITVEIQVENPDNKIPAGLTAAVNFILDDQKAHAFSPALLTLDDSGRTAIKVIDIDNKVVITPVDIVKSERDKVWVSGLPDNVNIITVGQGFVSDGDKVEAHYQN</sequence>
<feature type="domain" description="Multidrug resistance protein MdtA-like barrel-sandwich hybrid" evidence="3">
    <location>
        <begin position="95"/>
        <end position="212"/>
    </location>
</feature>
<name>A0ABR8P0V3_9GAMM</name>
<comment type="caution">
    <text evidence="5">The sequence shown here is derived from an EMBL/GenBank/DDBJ whole genome shotgun (WGS) entry which is preliminary data.</text>
</comment>
<evidence type="ECO:0000256" key="1">
    <source>
        <dbReference type="ARBA" id="ARBA00009477"/>
    </source>
</evidence>
<dbReference type="PANTHER" id="PTHR30469:SF29">
    <property type="entry name" value="BLR2860 PROTEIN"/>
    <property type="match status" value="1"/>
</dbReference>
<dbReference type="Gene3D" id="2.40.420.20">
    <property type="match status" value="1"/>
</dbReference>
<dbReference type="InterPro" id="IPR058625">
    <property type="entry name" value="MdtA-like_BSH"/>
</dbReference>
<dbReference type="EMBL" id="JACYFC010000004">
    <property type="protein sequence ID" value="MBD5771919.1"/>
    <property type="molecule type" value="Genomic_DNA"/>
</dbReference>
<dbReference type="SUPFAM" id="SSF111369">
    <property type="entry name" value="HlyD-like secretion proteins"/>
    <property type="match status" value="1"/>
</dbReference>
<proteinExistence type="inferred from homology"/>
<evidence type="ECO:0000313" key="5">
    <source>
        <dbReference type="EMBL" id="MBD5771919.1"/>
    </source>
</evidence>
<dbReference type="Gene3D" id="2.40.50.100">
    <property type="match status" value="1"/>
</dbReference>
<evidence type="ECO:0000256" key="2">
    <source>
        <dbReference type="SAM" id="Phobius"/>
    </source>
</evidence>
<accession>A0ABR8P0V3</accession>
<dbReference type="Pfam" id="PF25917">
    <property type="entry name" value="BSH_RND"/>
    <property type="match status" value="1"/>
</dbReference>
<comment type="similarity">
    <text evidence="1">Belongs to the membrane fusion protein (MFP) (TC 8.A.1) family.</text>
</comment>
<dbReference type="PANTHER" id="PTHR30469">
    <property type="entry name" value="MULTIDRUG RESISTANCE PROTEIN MDTA"/>
    <property type="match status" value="1"/>
</dbReference>
<gene>
    <name evidence="5" type="ORF">IF202_12770</name>
</gene>
<dbReference type="RefSeq" id="WP_191595310.1">
    <property type="nucleotide sequence ID" value="NZ_JACYFC010000004.1"/>
</dbReference>
<evidence type="ECO:0000259" key="3">
    <source>
        <dbReference type="Pfam" id="PF25917"/>
    </source>
</evidence>
<keyword evidence="6" id="KW-1185">Reference proteome</keyword>
<evidence type="ECO:0000259" key="4">
    <source>
        <dbReference type="Pfam" id="PF25954"/>
    </source>
</evidence>
<dbReference type="Gene3D" id="1.10.287.470">
    <property type="entry name" value="Helix hairpin bin"/>
    <property type="match status" value="1"/>
</dbReference>
<feature type="transmembrane region" description="Helical" evidence="2">
    <location>
        <begin position="7"/>
        <end position="25"/>
    </location>
</feature>
<dbReference type="NCBIfam" id="TIGR01730">
    <property type="entry name" value="RND_mfp"/>
    <property type="match status" value="1"/>
</dbReference>
<keyword evidence="2" id="KW-0812">Transmembrane</keyword>
<reference evidence="5 6" key="1">
    <citation type="submission" date="2020-09" db="EMBL/GenBank/DDBJ databases">
        <title>Marinomonas sp. nov., isolated from the cysticercosis algae of Qingdao, China.</title>
        <authorList>
            <person name="Sun X."/>
        </authorList>
    </citation>
    <scope>NUCLEOTIDE SEQUENCE [LARGE SCALE GENOMIC DNA]</scope>
    <source>
        <strain evidence="5 6">SM2066</strain>
    </source>
</reference>
<evidence type="ECO:0000313" key="6">
    <source>
        <dbReference type="Proteomes" id="UP000604161"/>
    </source>
</evidence>